<comment type="catalytic activity">
    <reaction evidence="10">
        <text>L-threonyl-[protein] + ATP = O-phospho-L-threonyl-[protein] + ADP + H(+)</text>
        <dbReference type="Rhea" id="RHEA:46608"/>
        <dbReference type="Rhea" id="RHEA-COMP:11060"/>
        <dbReference type="Rhea" id="RHEA-COMP:11605"/>
        <dbReference type="ChEBI" id="CHEBI:15378"/>
        <dbReference type="ChEBI" id="CHEBI:30013"/>
        <dbReference type="ChEBI" id="CHEBI:30616"/>
        <dbReference type="ChEBI" id="CHEBI:61977"/>
        <dbReference type="ChEBI" id="CHEBI:456216"/>
        <dbReference type="EC" id="2.7.11.1"/>
    </reaction>
</comment>
<sequence>MIYKLKELEVRSADDRDNFGVPTFTPTQASHVPKAKQRWLDTVVGGVSATFLVLVILILVYICLMRVKRSIRQAAELESSMQSLPGESQRGNNPATARAQSPNNDPCIRKLSISELEQATYNFSPNNIMGEGAFGLVYKGLLQDGTIAAIKRHLYTLSPNFIDEATRIGHIQHKHLVKLIGYGRSNYQQLLVYDFISNGSVQRQLYDSEGLPTGKLSIRQRLSIALGAAKGLAHLHSLAPPVLHMHFRTSNVLVDENYTTKVSDFGLSNLLTENYRAESSSAMDCFLDPRASTTLYTEQSDVYSFGVFLLELVTGREAMNINHSTSHRNIVSQARSIQKLEYFIDYTLEQQAQSTAIQMLQLAQLCIDASPNRPSMTNIVLALELIEEREIGVTHQESSQDIVPVALGSDLFS</sequence>
<dbReference type="GO" id="GO:0004674">
    <property type="term" value="F:protein serine/threonine kinase activity"/>
    <property type="evidence" value="ECO:0007669"/>
    <property type="project" value="UniProtKB-KW"/>
</dbReference>
<dbReference type="InterPro" id="IPR000719">
    <property type="entry name" value="Prot_kinase_dom"/>
</dbReference>
<evidence type="ECO:0000256" key="8">
    <source>
        <dbReference type="ARBA" id="ARBA00022989"/>
    </source>
</evidence>
<protein>
    <recommendedName>
        <fullName evidence="2">non-specific serine/threonine protein kinase</fullName>
        <ecNumber evidence="2">2.7.11.1</ecNumber>
    </recommendedName>
</protein>
<feature type="domain" description="Protein kinase" evidence="14">
    <location>
        <begin position="123"/>
        <end position="386"/>
    </location>
</feature>
<keyword evidence="4" id="KW-0808">Transferase</keyword>
<evidence type="ECO:0000313" key="16">
    <source>
        <dbReference type="Proteomes" id="UP000594263"/>
    </source>
</evidence>
<evidence type="ECO:0000256" key="4">
    <source>
        <dbReference type="ARBA" id="ARBA00022679"/>
    </source>
</evidence>
<dbReference type="PANTHER" id="PTHR47982:SF9">
    <property type="entry name" value="NON-SPECIFIC SERINE_THREONINE PROTEIN KINASE"/>
    <property type="match status" value="1"/>
</dbReference>
<evidence type="ECO:0000256" key="3">
    <source>
        <dbReference type="ARBA" id="ARBA00022527"/>
    </source>
</evidence>
<feature type="region of interest" description="Disordered" evidence="12">
    <location>
        <begin position="79"/>
        <end position="105"/>
    </location>
</feature>
<evidence type="ECO:0000256" key="9">
    <source>
        <dbReference type="ARBA" id="ARBA00023136"/>
    </source>
</evidence>
<feature type="compositionally biased region" description="Polar residues" evidence="12">
    <location>
        <begin position="79"/>
        <end position="104"/>
    </location>
</feature>
<evidence type="ECO:0000256" key="11">
    <source>
        <dbReference type="ARBA" id="ARBA00048679"/>
    </source>
</evidence>
<keyword evidence="5 13" id="KW-0812">Transmembrane</keyword>
<dbReference type="GO" id="GO:0005524">
    <property type="term" value="F:ATP binding"/>
    <property type="evidence" value="ECO:0007669"/>
    <property type="project" value="UniProtKB-KW"/>
</dbReference>
<evidence type="ECO:0000256" key="12">
    <source>
        <dbReference type="SAM" id="MobiDB-lite"/>
    </source>
</evidence>
<dbReference type="InterPro" id="IPR047117">
    <property type="entry name" value="PERK1-13-like"/>
</dbReference>
<dbReference type="EnsemblPlants" id="Kaladp0098s0178.1.v1.1">
    <property type="protein sequence ID" value="Kaladp0098s0178.1.v1.1"/>
    <property type="gene ID" value="Kaladp0098s0178.v1.1"/>
</dbReference>
<dbReference type="Gramene" id="Kaladp0098s0178.1.v1.1">
    <property type="protein sequence ID" value="Kaladp0098s0178.1.v1.1"/>
    <property type="gene ID" value="Kaladp0098s0178.v1.1"/>
</dbReference>
<dbReference type="AlphaFoldDB" id="A0A7N0V453"/>
<dbReference type="PROSITE" id="PS50011">
    <property type="entry name" value="PROTEIN_KINASE_DOM"/>
    <property type="match status" value="1"/>
</dbReference>
<dbReference type="Gene3D" id="1.10.510.10">
    <property type="entry name" value="Transferase(Phosphotransferase) domain 1"/>
    <property type="match status" value="1"/>
</dbReference>
<keyword evidence="3" id="KW-0723">Serine/threonine-protein kinase</keyword>
<evidence type="ECO:0000256" key="1">
    <source>
        <dbReference type="ARBA" id="ARBA00004162"/>
    </source>
</evidence>
<evidence type="ECO:0000313" key="15">
    <source>
        <dbReference type="EnsemblPlants" id="Kaladp0098s0178.1.v1.1"/>
    </source>
</evidence>
<dbReference type="Proteomes" id="UP000594263">
    <property type="component" value="Unplaced"/>
</dbReference>
<evidence type="ECO:0000256" key="13">
    <source>
        <dbReference type="SAM" id="Phobius"/>
    </source>
</evidence>
<dbReference type="Gene3D" id="3.30.200.20">
    <property type="entry name" value="Phosphorylase Kinase, domain 1"/>
    <property type="match status" value="1"/>
</dbReference>
<keyword evidence="8 13" id="KW-1133">Transmembrane helix</keyword>
<comment type="subcellular location">
    <subcellularLocation>
        <location evidence="1">Cell membrane</location>
        <topology evidence="1">Single-pass membrane protein</topology>
    </subcellularLocation>
</comment>
<dbReference type="SUPFAM" id="SSF56112">
    <property type="entry name" value="Protein kinase-like (PK-like)"/>
    <property type="match status" value="1"/>
</dbReference>
<dbReference type="InterPro" id="IPR011009">
    <property type="entry name" value="Kinase-like_dom_sf"/>
</dbReference>
<dbReference type="PANTHER" id="PTHR47982">
    <property type="entry name" value="PROLINE-RICH RECEPTOR-LIKE PROTEIN KINASE PERK4"/>
    <property type="match status" value="1"/>
</dbReference>
<evidence type="ECO:0000256" key="10">
    <source>
        <dbReference type="ARBA" id="ARBA00047899"/>
    </source>
</evidence>
<dbReference type="InterPro" id="IPR001245">
    <property type="entry name" value="Ser-Thr/Tyr_kinase_cat_dom"/>
</dbReference>
<evidence type="ECO:0000256" key="6">
    <source>
        <dbReference type="ARBA" id="ARBA00022741"/>
    </source>
</evidence>
<dbReference type="Pfam" id="PF07714">
    <property type="entry name" value="PK_Tyr_Ser-Thr"/>
    <property type="match status" value="1"/>
</dbReference>
<dbReference type="GO" id="GO:0005886">
    <property type="term" value="C:plasma membrane"/>
    <property type="evidence" value="ECO:0007669"/>
    <property type="project" value="UniProtKB-SubCell"/>
</dbReference>
<evidence type="ECO:0000259" key="14">
    <source>
        <dbReference type="PROSITE" id="PS50011"/>
    </source>
</evidence>
<keyword evidence="9 13" id="KW-0472">Membrane</keyword>
<keyword evidence="3" id="KW-0418">Kinase</keyword>
<dbReference type="EC" id="2.7.11.1" evidence="2"/>
<organism evidence="15 16">
    <name type="scientific">Kalanchoe fedtschenkoi</name>
    <name type="common">Lavender scallops</name>
    <name type="synonym">South American air plant</name>
    <dbReference type="NCBI Taxonomy" id="63787"/>
    <lineage>
        <taxon>Eukaryota</taxon>
        <taxon>Viridiplantae</taxon>
        <taxon>Streptophyta</taxon>
        <taxon>Embryophyta</taxon>
        <taxon>Tracheophyta</taxon>
        <taxon>Spermatophyta</taxon>
        <taxon>Magnoliopsida</taxon>
        <taxon>eudicotyledons</taxon>
        <taxon>Gunneridae</taxon>
        <taxon>Pentapetalae</taxon>
        <taxon>Saxifragales</taxon>
        <taxon>Crassulaceae</taxon>
        <taxon>Kalanchoe</taxon>
    </lineage>
</organism>
<comment type="catalytic activity">
    <reaction evidence="11">
        <text>L-seryl-[protein] + ATP = O-phospho-L-seryl-[protein] + ADP + H(+)</text>
        <dbReference type="Rhea" id="RHEA:17989"/>
        <dbReference type="Rhea" id="RHEA-COMP:9863"/>
        <dbReference type="Rhea" id="RHEA-COMP:11604"/>
        <dbReference type="ChEBI" id="CHEBI:15378"/>
        <dbReference type="ChEBI" id="CHEBI:29999"/>
        <dbReference type="ChEBI" id="CHEBI:30616"/>
        <dbReference type="ChEBI" id="CHEBI:83421"/>
        <dbReference type="ChEBI" id="CHEBI:456216"/>
        <dbReference type="EC" id="2.7.11.1"/>
    </reaction>
</comment>
<reference evidence="15" key="1">
    <citation type="submission" date="2021-01" db="UniProtKB">
        <authorList>
            <consortium name="EnsemblPlants"/>
        </authorList>
    </citation>
    <scope>IDENTIFICATION</scope>
</reference>
<name>A0A7N0V453_KALFE</name>
<feature type="transmembrane region" description="Helical" evidence="13">
    <location>
        <begin position="43"/>
        <end position="64"/>
    </location>
</feature>
<keyword evidence="16" id="KW-1185">Reference proteome</keyword>
<keyword evidence="6" id="KW-0547">Nucleotide-binding</keyword>
<evidence type="ECO:0000256" key="5">
    <source>
        <dbReference type="ARBA" id="ARBA00022692"/>
    </source>
</evidence>
<keyword evidence="7" id="KW-0067">ATP-binding</keyword>
<dbReference type="OMA" id="EAHNKNM"/>
<accession>A0A7N0V453</accession>
<proteinExistence type="predicted"/>
<evidence type="ECO:0000256" key="2">
    <source>
        <dbReference type="ARBA" id="ARBA00012513"/>
    </source>
</evidence>
<evidence type="ECO:0000256" key="7">
    <source>
        <dbReference type="ARBA" id="ARBA00022840"/>
    </source>
</evidence>